<protein>
    <submittedName>
        <fullName evidence="11">Chemotaxis protein MotB</fullName>
    </submittedName>
</protein>
<keyword evidence="6 7" id="KW-0472">Membrane</keyword>
<evidence type="ECO:0000256" key="7">
    <source>
        <dbReference type="PROSITE-ProRule" id="PRU00473"/>
    </source>
</evidence>
<name>A0A4R8LK40_9BACL</name>
<reference evidence="11 12" key="1">
    <citation type="submission" date="2019-03" db="EMBL/GenBank/DDBJ databases">
        <title>Genomic Encyclopedia of Type Strains, Phase IV (KMG-IV): sequencing the most valuable type-strain genomes for metagenomic binning, comparative biology and taxonomic classification.</title>
        <authorList>
            <person name="Goeker M."/>
        </authorList>
    </citation>
    <scope>NUCLEOTIDE SEQUENCE [LARGE SCALE GENOMIC DNA]</scope>
    <source>
        <strain evidence="11 12">DSM 17974</strain>
    </source>
</reference>
<comment type="similarity">
    <text evidence="2">Belongs to the MotB family.</text>
</comment>
<evidence type="ECO:0000256" key="8">
    <source>
        <dbReference type="SAM" id="MobiDB-lite"/>
    </source>
</evidence>
<evidence type="ECO:0000256" key="4">
    <source>
        <dbReference type="ARBA" id="ARBA00022692"/>
    </source>
</evidence>
<dbReference type="GO" id="GO:0005886">
    <property type="term" value="C:plasma membrane"/>
    <property type="evidence" value="ECO:0007669"/>
    <property type="project" value="UniProtKB-SubCell"/>
</dbReference>
<dbReference type="InterPro" id="IPR025713">
    <property type="entry name" value="MotB-like_N_dom"/>
</dbReference>
<dbReference type="PANTHER" id="PTHR30329:SF21">
    <property type="entry name" value="LIPOPROTEIN YIAD-RELATED"/>
    <property type="match status" value="1"/>
</dbReference>
<evidence type="ECO:0000256" key="9">
    <source>
        <dbReference type="SAM" id="Phobius"/>
    </source>
</evidence>
<dbReference type="Gene3D" id="3.30.1330.60">
    <property type="entry name" value="OmpA-like domain"/>
    <property type="match status" value="1"/>
</dbReference>
<dbReference type="PANTHER" id="PTHR30329">
    <property type="entry name" value="STATOR ELEMENT OF FLAGELLAR MOTOR COMPLEX"/>
    <property type="match status" value="1"/>
</dbReference>
<feature type="compositionally biased region" description="Polar residues" evidence="8">
    <location>
        <begin position="70"/>
        <end position="93"/>
    </location>
</feature>
<evidence type="ECO:0000256" key="5">
    <source>
        <dbReference type="ARBA" id="ARBA00022989"/>
    </source>
</evidence>
<evidence type="ECO:0000313" key="11">
    <source>
        <dbReference type="EMBL" id="TDY44511.1"/>
    </source>
</evidence>
<keyword evidence="5 9" id="KW-1133">Transmembrane helix</keyword>
<dbReference type="Proteomes" id="UP000294581">
    <property type="component" value="Unassembled WGS sequence"/>
</dbReference>
<comment type="subcellular location">
    <subcellularLocation>
        <location evidence="1">Cell membrane</location>
        <topology evidence="1">Single-pass membrane protein</topology>
    </subcellularLocation>
</comment>
<accession>A0A4R8LK40</accession>
<keyword evidence="3" id="KW-1003">Cell membrane</keyword>
<sequence>MSPVARRKRPKKHQNHERWLVTYSDLITLLLVFFIVMFAMSTIDKTRFATLAQSLYQALHPGQQIPLNGMGTTALLNSGDQNNGTQFPDNLTASNGSSKQNVQNQSQSALADQQQLDQLYKEIQQYIAAHHLSGEVQVEDQARGIQITMRDVALFNTGQAVLLPGAQHIISGFVPFFKHITNSIVVEGYTDTQPIDTPIYPSNWELSAARAMSVVRFLSYHGIDPTRLAGMGYGQYHNVAPNNTPAGRQANRRVNIVVLRKAYTPGTVQTLPTGN</sequence>
<keyword evidence="4 9" id="KW-0812">Transmembrane</keyword>
<dbReference type="AlphaFoldDB" id="A0A4R8LK40"/>
<keyword evidence="12" id="KW-1185">Reference proteome</keyword>
<comment type="caution">
    <text evidence="11">The sequence shown here is derived from an EMBL/GenBank/DDBJ whole genome shotgun (WGS) entry which is preliminary data.</text>
</comment>
<feature type="region of interest" description="Disordered" evidence="8">
    <location>
        <begin position="70"/>
        <end position="108"/>
    </location>
</feature>
<dbReference type="InterPro" id="IPR036737">
    <property type="entry name" value="OmpA-like_sf"/>
</dbReference>
<dbReference type="EMBL" id="SORF01000009">
    <property type="protein sequence ID" value="TDY44511.1"/>
    <property type="molecule type" value="Genomic_DNA"/>
</dbReference>
<dbReference type="PROSITE" id="PS51123">
    <property type="entry name" value="OMPA_2"/>
    <property type="match status" value="1"/>
</dbReference>
<evidence type="ECO:0000256" key="3">
    <source>
        <dbReference type="ARBA" id="ARBA00022475"/>
    </source>
</evidence>
<dbReference type="Pfam" id="PF00691">
    <property type="entry name" value="OmpA"/>
    <property type="match status" value="1"/>
</dbReference>
<feature type="transmembrane region" description="Helical" evidence="9">
    <location>
        <begin position="20"/>
        <end position="40"/>
    </location>
</feature>
<evidence type="ECO:0000313" key="12">
    <source>
        <dbReference type="Proteomes" id="UP000294581"/>
    </source>
</evidence>
<dbReference type="InterPro" id="IPR050330">
    <property type="entry name" value="Bact_OuterMem_StrucFunc"/>
</dbReference>
<evidence type="ECO:0000259" key="10">
    <source>
        <dbReference type="PROSITE" id="PS51123"/>
    </source>
</evidence>
<feature type="compositionally biased region" description="Low complexity" evidence="8">
    <location>
        <begin position="94"/>
        <end position="108"/>
    </location>
</feature>
<dbReference type="SUPFAM" id="SSF103088">
    <property type="entry name" value="OmpA-like"/>
    <property type="match status" value="1"/>
</dbReference>
<proteinExistence type="inferred from homology"/>
<gene>
    <name evidence="11" type="ORF">C7445_1099</name>
</gene>
<feature type="domain" description="OmpA-like" evidence="10">
    <location>
        <begin position="142"/>
        <end position="262"/>
    </location>
</feature>
<organism evidence="11 12">
    <name type="scientific">Alicyclobacillus sacchari</name>
    <dbReference type="NCBI Taxonomy" id="392010"/>
    <lineage>
        <taxon>Bacteria</taxon>
        <taxon>Bacillati</taxon>
        <taxon>Bacillota</taxon>
        <taxon>Bacilli</taxon>
        <taxon>Bacillales</taxon>
        <taxon>Alicyclobacillaceae</taxon>
        <taxon>Alicyclobacillus</taxon>
    </lineage>
</organism>
<evidence type="ECO:0000256" key="6">
    <source>
        <dbReference type="ARBA" id="ARBA00023136"/>
    </source>
</evidence>
<evidence type="ECO:0000256" key="1">
    <source>
        <dbReference type="ARBA" id="ARBA00004162"/>
    </source>
</evidence>
<dbReference type="InterPro" id="IPR006665">
    <property type="entry name" value="OmpA-like"/>
</dbReference>
<evidence type="ECO:0000256" key="2">
    <source>
        <dbReference type="ARBA" id="ARBA00008914"/>
    </source>
</evidence>
<dbReference type="Pfam" id="PF13677">
    <property type="entry name" value="MotB_plug"/>
    <property type="match status" value="1"/>
</dbReference>
<dbReference type="CDD" id="cd07185">
    <property type="entry name" value="OmpA_C-like"/>
    <property type="match status" value="1"/>
</dbReference>